<feature type="transmembrane region" description="Helical" evidence="1">
    <location>
        <begin position="101"/>
        <end position="121"/>
    </location>
</feature>
<feature type="transmembrane region" description="Helical" evidence="1">
    <location>
        <begin position="127"/>
        <end position="145"/>
    </location>
</feature>
<accession>A0A2R6B007</accession>
<proteinExistence type="predicted"/>
<dbReference type="InterPro" id="IPR011672">
    <property type="entry name" value="DUF1614"/>
</dbReference>
<dbReference type="EMBL" id="NEXJ01000034">
    <property type="protein sequence ID" value="PSN91949.1"/>
    <property type="molecule type" value="Genomic_DNA"/>
</dbReference>
<dbReference type="AlphaFoldDB" id="A0A2R6B007"/>
<evidence type="ECO:0008006" key="4">
    <source>
        <dbReference type="Google" id="ProtNLM"/>
    </source>
</evidence>
<gene>
    <name evidence="2" type="ORF">B9Q08_01955</name>
</gene>
<name>A0A2R6B007_9ARCH</name>
<evidence type="ECO:0000256" key="1">
    <source>
        <dbReference type="SAM" id="Phobius"/>
    </source>
</evidence>
<feature type="transmembrane region" description="Helical" evidence="1">
    <location>
        <begin position="47"/>
        <end position="67"/>
    </location>
</feature>
<feature type="transmembrane region" description="Helical" evidence="1">
    <location>
        <begin position="152"/>
        <end position="172"/>
    </location>
</feature>
<keyword evidence="1" id="KW-0812">Transmembrane</keyword>
<reference evidence="2 3" key="1">
    <citation type="submission" date="2017-04" db="EMBL/GenBank/DDBJ databases">
        <title>Novel microbial lineages endemic to geothermal iron-oxide mats fill important gaps in the evolutionary history of Archaea.</title>
        <authorList>
            <person name="Jay Z.J."/>
            <person name="Beam J.P."/>
            <person name="Dlakic M."/>
            <person name="Rusch D.B."/>
            <person name="Kozubal M.A."/>
            <person name="Inskeep W.P."/>
        </authorList>
    </citation>
    <scope>NUCLEOTIDE SEQUENCE [LARGE SCALE GENOMIC DNA]</scope>
    <source>
        <strain evidence="2">ECH_B_SAG-M15</strain>
    </source>
</reference>
<dbReference type="Proteomes" id="UP000240490">
    <property type="component" value="Unassembled WGS sequence"/>
</dbReference>
<evidence type="ECO:0000313" key="2">
    <source>
        <dbReference type="EMBL" id="PSN91949.1"/>
    </source>
</evidence>
<comment type="caution">
    <text evidence="2">The sequence shown here is derived from an EMBL/GenBank/DDBJ whole genome shotgun (WGS) entry which is preliminary data.</text>
</comment>
<dbReference type="Pfam" id="PF07758">
    <property type="entry name" value="DUF1614"/>
    <property type="match status" value="1"/>
</dbReference>
<feature type="transmembrane region" description="Helical" evidence="1">
    <location>
        <begin position="210"/>
        <end position="235"/>
    </location>
</feature>
<sequence length="236" mass="25291">MSYKKYFYPPAMGLLFYLLILLLLIILVPLLILGVTQVFKQLGFTPFAAFAIIVLSLAGSAINIPVFKIANNQPIVRVEYYTLYGVTYPVPSIVTTQQKTVIAVNAGGALIPASISAYLWYREYAHTPQILLCILLVTLVCYKLAKPVEGVGIVMPAFIPPIVAAVSALVVSLGSSPLLFSLAYISGSLGTLIGADLLNLRRISRLRAQIVSIGGAGTFDGIFISGILAVVIAFLL</sequence>
<keyword evidence="1" id="KW-0472">Membrane</keyword>
<feature type="transmembrane region" description="Helical" evidence="1">
    <location>
        <begin position="12"/>
        <end position="35"/>
    </location>
</feature>
<evidence type="ECO:0000313" key="3">
    <source>
        <dbReference type="Proteomes" id="UP000240490"/>
    </source>
</evidence>
<protein>
    <recommendedName>
        <fullName evidence="4">DUF1614 domain-containing protein</fullName>
    </recommendedName>
</protein>
<keyword evidence="1" id="KW-1133">Transmembrane helix</keyword>
<feature type="transmembrane region" description="Helical" evidence="1">
    <location>
        <begin position="178"/>
        <end position="198"/>
    </location>
</feature>
<organism evidence="2 3">
    <name type="scientific">Candidatus Marsarchaeota G2 archaeon ECH_B_SAG-M15</name>
    <dbReference type="NCBI Taxonomy" id="1978162"/>
    <lineage>
        <taxon>Archaea</taxon>
        <taxon>Candidatus Marsarchaeota</taxon>
        <taxon>Candidatus Marsarchaeota group 2</taxon>
    </lineage>
</organism>